<dbReference type="RefSeq" id="XP_016256969.1">
    <property type="nucleotide sequence ID" value="XM_016412656.1"/>
</dbReference>
<organism evidence="4 5">
    <name type="scientific">Exophiala oligosperma</name>
    <dbReference type="NCBI Taxonomy" id="215243"/>
    <lineage>
        <taxon>Eukaryota</taxon>
        <taxon>Fungi</taxon>
        <taxon>Dikarya</taxon>
        <taxon>Ascomycota</taxon>
        <taxon>Pezizomycotina</taxon>
        <taxon>Eurotiomycetes</taxon>
        <taxon>Chaetothyriomycetidae</taxon>
        <taxon>Chaetothyriales</taxon>
        <taxon>Herpotrichiellaceae</taxon>
        <taxon>Exophiala</taxon>
    </lineage>
</organism>
<dbReference type="STRING" id="215243.A0A0D2D0E1"/>
<evidence type="ECO:0000256" key="1">
    <source>
        <dbReference type="SAM" id="Coils"/>
    </source>
</evidence>
<proteinExistence type="predicted"/>
<keyword evidence="1" id="KW-0175">Coiled coil</keyword>
<keyword evidence="5" id="KW-1185">Reference proteome</keyword>
<dbReference type="OrthoDB" id="3182339at2759"/>
<gene>
    <name evidence="4" type="ORF">PV06_11049</name>
</gene>
<dbReference type="InterPro" id="IPR046541">
    <property type="entry name" value="DUF6606"/>
</dbReference>
<dbReference type="VEuPathDB" id="FungiDB:PV06_11049"/>
<dbReference type="Proteomes" id="UP000053342">
    <property type="component" value="Unassembled WGS sequence"/>
</dbReference>
<dbReference type="Pfam" id="PF20255">
    <property type="entry name" value="DUF6606"/>
    <property type="match status" value="1"/>
</dbReference>
<feature type="domain" description="DUF6606" evidence="3">
    <location>
        <begin position="17"/>
        <end position="291"/>
    </location>
</feature>
<protein>
    <recommendedName>
        <fullName evidence="3">DUF6606 domain-containing protein</fullName>
    </recommendedName>
</protein>
<name>A0A0D2D0E1_9EURO</name>
<evidence type="ECO:0000313" key="4">
    <source>
        <dbReference type="EMBL" id="KIW36753.1"/>
    </source>
</evidence>
<dbReference type="EMBL" id="KN847349">
    <property type="protein sequence ID" value="KIW36753.1"/>
    <property type="molecule type" value="Genomic_DNA"/>
</dbReference>
<evidence type="ECO:0000259" key="3">
    <source>
        <dbReference type="Pfam" id="PF20255"/>
    </source>
</evidence>
<feature type="coiled-coil region" evidence="1">
    <location>
        <begin position="579"/>
        <end position="606"/>
    </location>
</feature>
<accession>A0A0D2D0E1</accession>
<sequence length="793" mass="89541">MNEISTDQLSGDAIMYMIHHIFLPSQLPQEDDTSSQYETFMVDITIKALRKFKSCHAEHDTGAIDSVINMVNSLKAISDTFDTVGTVNEKKLFSALGDLARKGGIVLLHIRAQNAGVMISEEKGSIHIEVFELSPLNRAVLTTKGRLRRSFPGCARALSIDVFGRHDFQATVAQTLSKMSHQPAVGTKPQVKKAGSKHDENRDSTHPKMVTELFVGFLSAIGEAVKVTPLFKNTREEVMWSDALLPWRRSPLWMLLRVSMQLVFSRWQDMHELPAEYYKTFMVFLMGEVLQLSLGHNIPSDLLYAMNAKLGRRLLKLDPSVPRAGLPVVHGVMHRAAGLIRTRWKEIQNQASPFHDLSTLESLDFDHDAVAGLDSLAELVDSPSSGAPGTAAACFRPTSLLIKFPPEVLPACPRPSGEYAWYELKAFEAWVASGLSRWGKSHEGDDSTCAKISALIVTYYQTASPLYAGDPESLSVLLLTVIELWIVCDRSALHLCGLLKDYDPGIPHDMLQSLVLPSKSQMERLLRAEDYLRDRRTRAVHACPSVFRHYGRATCFGVRYFDVSAEHQRLRQDIERHAAQTKLEKVNELRRKKDEYNALMKLHDQASCQFIDVIVDHEYDVRERQHSRACRKCDYRSRAASIAIHVHEWPLPNNSLEAKSTVFELKLPPFFAQWRDTAFFLLTEVFNAESQVTHRPRANHPLQSYQGLSSYFTAAFSGQRLVLLSEVKPHGVTHRRARPIGVTDEIDICVNNGLSYRYYDDARGHFVDDLQVGRICQSILLRTATRRLARLPE</sequence>
<dbReference type="AlphaFoldDB" id="A0A0D2D0E1"/>
<evidence type="ECO:0000256" key="2">
    <source>
        <dbReference type="SAM" id="MobiDB-lite"/>
    </source>
</evidence>
<dbReference type="HOGENOM" id="CLU_000211_0_0_1"/>
<feature type="region of interest" description="Disordered" evidence="2">
    <location>
        <begin position="179"/>
        <end position="203"/>
    </location>
</feature>
<reference evidence="4 5" key="1">
    <citation type="submission" date="2015-01" db="EMBL/GenBank/DDBJ databases">
        <title>The Genome Sequence of Exophiala oligosperma CBS72588.</title>
        <authorList>
            <consortium name="The Broad Institute Genomics Platform"/>
            <person name="Cuomo C."/>
            <person name="de Hoog S."/>
            <person name="Gorbushina A."/>
            <person name="Stielow B."/>
            <person name="Teixiera M."/>
            <person name="Abouelleil A."/>
            <person name="Chapman S.B."/>
            <person name="Priest M."/>
            <person name="Young S.K."/>
            <person name="Wortman J."/>
            <person name="Nusbaum C."/>
            <person name="Birren B."/>
        </authorList>
    </citation>
    <scope>NUCLEOTIDE SEQUENCE [LARGE SCALE GENOMIC DNA]</scope>
    <source>
        <strain evidence="4 5">CBS 72588</strain>
    </source>
</reference>
<evidence type="ECO:0000313" key="5">
    <source>
        <dbReference type="Proteomes" id="UP000053342"/>
    </source>
</evidence>
<dbReference type="GeneID" id="27363123"/>